<proteinExistence type="predicted"/>
<evidence type="ECO:0000313" key="2">
    <source>
        <dbReference type="EMBL" id="OGG30237.1"/>
    </source>
</evidence>
<dbReference type="Gene3D" id="3.40.630.30">
    <property type="match status" value="1"/>
</dbReference>
<gene>
    <name evidence="2" type="ORF">A3A63_01410</name>
</gene>
<dbReference type="InterPro" id="IPR016181">
    <property type="entry name" value="Acyl_CoA_acyltransferase"/>
</dbReference>
<feature type="domain" description="BioF2-like acetyltransferase" evidence="1">
    <location>
        <begin position="153"/>
        <end position="290"/>
    </location>
</feature>
<evidence type="ECO:0000259" key="1">
    <source>
        <dbReference type="Pfam" id="PF13480"/>
    </source>
</evidence>
<organism evidence="2 3">
    <name type="scientific">Candidatus Gottesmanbacteria bacterium RIFCSPLOWO2_01_FULL_46_9</name>
    <dbReference type="NCBI Taxonomy" id="1798394"/>
    <lineage>
        <taxon>Bacteria</taxon>
        <taxon>Candidatus Gottesmaniibacteriota</taxon>
    </lineage>
</organism>
<reference evidence="2 3" key="1">
    <citation type="journal article" date="2016" name="Nat. Commun.">
        <title>Thousands of microbial genomes shed light on interconnected biogeochemical processes in an aquifer system.</title>
        <authorList>
            <person name="Anantharaman K."/>
            <person name="Brown C.T."/>
            <person name="Hug L.A."/>
            <person name="Sharon I."/>
            <person name="Castelle C.J."/>
            <person name="Probst A.J."/>
            <person name="Thomas B.C."/>
            <person name="Singh A."/>
            <person name="Wilkins M.J."/>
            <person name="Karaoz U."/>
            <person name="Brodie E.L."/>
            <person name="Williams K.H."/>
            <person name="Hubbard S.S."/>
            <person name="Banfield J.F."/>
        </authorList>
    </citation>
    <scope>NUCLEOTIDE SEQUENCE [LARGE SCALE GENOMIC DNA]</scope>
</reference>
<name>A0A1F6B100_9BACT</name>
<dbReference type="Pfam" id="PF13480">
    <property type="entry name" value="Acetyltransf_6"/>
    <property type="match status" value="1"/>
</dbReference>
<dbReference type="AlphaFoldDB" id="A0A1F6B100"/>
<dbReference type="Proteomes" id="UP000176450">
    <property type="component" value="Unassembled WGS sequence"/>
</dbReference>
<evidence type="ECO:0000313" key="3">
    <source>
        <dbReference type="Proteomes" id="UP000176450"/>
    </source>
</evidence>
<dbReference type="SUPFAM" id="SSF55729">
    <property type="entry name" value="Acyl-CoA N-acyltransferases (Nat)"/>
    <property type="match status" value="1"/>
</dbReference>
<comment type="caution">
    <text evidence="2">The sequence shown here is derived from an EMBL/GenBank/DDBJ whole genome shotgun (WGS) entry which is preliminary data.</text>
</comment>
<protein>
    <recommendedName>
        <fullName evidence="1">BioF2-like acetyltransferase domain-containing protein</fullName>
    </recommendedName>
</protein>
<accession>A0A1F6B100</accession>
<sequence>MINQVTLPDSKPVWDRVYAANPLQAPFLIWAWHNDWTRILAGEWTSYCLIIDDDVIAPLAKNGDTVIFSGGDEIADYLDLIGPEEKKFGAWEQIIPFLKKQGVKNIRLRNVPQHSPTLSFFQKLKGAVAEQEDTTPIITLPASWEAYVGSLPKKYRHELERKIRKFDREHPDAELIKSVDPEGDLRLLFELMEKDKSKRAFLTPDMKTFFTAITQSFKNHISLLYIRSGDKNMAATFSFVFEDTYYLYNSGFDKECCANAGYYLKAASLKRAIEKGIKHYNFLQGNERYKYELGGVDFPVYRITHQLSESTVS</sequence>
<dbReference type="EMBL" id="MFJX01000045">
    <property type="protein sequence ID" value="OGG30237.1"/>
    <property type="molecule type" value="Genomic_DNA"/>
</dbReference>
<dbReference type="InterPro" id="IPR038740">
    <property type="entry name" value="BioF2-like_GNAT_dom"/>
</dbReference>